<dbReference type="GO" id="GO:0005634">
    <property type="term" value="C:nucleus"/>
    <property type="evidence" value="ECO:0007669"/>
    <property type="project" value="UniProtKB-SubCell"/>
</dbReference>
<dbReference type="eggNOG" id="KOG3815">
    <property type="taxonomic scope" value="Eukaryota"/>
</dbReference>
<name>T1JRD3_TETUR</name>
<dbReference type="Pfam" id="PF00751">
    <property type="entry name" value="DM"/>
    <property type="match status" value="1"/>
</dbReference>
<evidence type="ECO:0000313" key="10">
    <source>
        <dbReference type="Proteomes" id="UP000015104"/>
    </source>
</evidence>
<keyword evidence="10" id="KW-1185">Reference proteome</keyword>
<evidence type="ECO:0000256" key="3">
    <source>
        <dbReference type="ARBA" id="ARBA00023125"/>
    </source>
</evidence>
<organism evidence="9 10">
    <name type="scientific">Tetranychus urticae</name>
    <name type="common">Two-spotted spider mite</name>
    <dbReference type="NCBI Taxonomy" id="32264"/>
    <lineage>
        <taxon>Eukaryota</taxon>
        <taxon>Metazoa</taxon>
        <taxon>Ecdysozoa</taxon>
        <taxon>Arthropoda</taxon>
        <taxon>Chelicerata</taxon>
        <taxon>Arachnida</taxon>
        <taxon>Acari</taxon>
        <taxon>Acariformes</taxon>
        <taxon>Trombidiformes</taxon>
        <taxon>Prostigmata</taxon>
        <taxon>Eleutherengona</taxon>
        <taxon>Raphignathae</taxon>
        <taxon>Tetranychoidea</taxon>
        <taxon>Tetranychidae</taxon>
        <taxon>Tetranychus</taxon>
    </lineage>
</organism>
<evidence type="ECO:0000259" key="8">
    <source>
        <dbReference type="PROSITE" id="PS50809"/>
    </source>
</evidence>
<dbReference type="GO" id="GO:0046872">
    <property type="term" value="F:metal ion binding"/>
    <property type="evidence" value="ECO:0007669"/>
    <property type="project" value="UniProtKB-KW"/>
</dbReference>
<dbReference type="HOGENOM" id="CLU_1226207_0_0_1"/>
<feature type="region of interest" description="Disordered" evidence="6">
    <location>
        <begin position="68"/>
        <end position="95"/>
    </location>
</feature>
<dbReference type="SUPFAM" id="SSF82927">
    <property type="entry name" value="Cysteine-rich DNA binding domain, (DM domain)"/>
    <property type="match status" value="1"/>
</dbReference>
<keyword evidence="7" id="KW-0812">Transmembrane</keyword>
<dbReference type="EMBL" id="CAEY01000448">
    <property type="status" value="NOT_ANNOTATED_CDS"/>
    <property type="molecule type" value="Genomic_DNA"/>
</dbReference>
<protein>
    <recommendedName>
        <fullName evidence="8">DM domain-containing protein</fullName>
    </recommendedName>
</protein>
<keyword evidence="1 5" id="KW-0479">Metal-binding</keyword>
<dbReference type="STRING" id="32264.T1JRD3"/>
<dbReference type="FunFam" id="4.10.1040.10:FF:000001">
    <property type="entry name" value="doublesex- and mab-3-related transcription factor 1"/>
    <property type="match status" value="1"/>
</dbReference>
<feature type="transmembrane region" description="Helical" evidence="7">
    <location>
        <begin position="155"/>
        <end position="179"/>
    </location>
</feature>
<keyword evidence="2 5" id="KW-0862">Zinc</keyword>
<keyword evidence="4 5" id="KW-0539">Nucleus</keyword>
<dbReference type="Gene3D" id="4.10.1040.10">
    <property type="entry name" value="DM DNA-binding domain"/>
    <property type="match status" value="1"/>
</dbReference>
<feature type="compositionally biased region" description="Basic and acidic residues" evidence="6">
    <location>
        <begin position="83"/>
        <end position="95"/>
    </location>
</feature>
<proteinExistence type="predicted"/>
<accession>T1JRD3</accession>
<sequence>MENQKSSKQPTTRRPLCARCRNHGEKVPKKGHKRFCRFASCTCINCVIIAERQIVSAKQVALRRQQEQDKKYGPLGSSSRCSNDPDKSDADDRDDNVIEIERKDKSDNHNDCLLMAKMFSQSFARFFNFTEFYGASVEHLMICLVLNTLPGLTLLVILVTNTFNFSGILFILSVMFALTDPTSKTLFNRLKMSVSIADHLNSQVTDVCHFWFKFFSSAFFSPSSSC</sequence>
<dbReference type="InterPro" id="IPR001275">
    <property type="entry name" value="DM_DNA-bd"/>
</dbReference>
<keyword evidence="3 5" id="KW-0238">DNA-binding</keyword>
<dbReference type="GO" id="GO:0000978">
    <property type="term" value="F:RNA polymerase II cis-regulatory region sequence-specific DNA binding"/>
    <property type="evidence" value="ECO:0007669"/>
    <property type="project" value="TreeGrafter"/>
</dbReference>
<dbReference type="PANTHER" id="PTHR12322">
    <property type="entry name" value="DOUBLESEX AND MAB-3 RELATED TRANSCRIPTION FACTOR DMRT"/>
    <property type="match status" value="1"/>
</dbReference>
<dbReference type="Proteomes" id="UP000015104">
    <property type="component" value="Unassembled WGS sequence"/>
</dbReference>
<dbReference type="PROSITE" id="PS40000">
    <property type="entry name" value="DM_1"/>
    <property type="match status" value="1"/>
</dbReference>
<evidence type="ECO:0000256" key="5">
    <source>
        <dbReference type="PROSITE-ProRule" id="PRU00070"/>
    </source>
</evidence>
<keyword evidence="7" id="KW-1133">Transmembrane helix</keyword>
<reference evidence="10" key="1">
    <citation type="submission" date="2011-08" db="EMBL/GenBank/DDBJ databases">
        <authorList>
            <person name="Rombauts S."/>
        </authorList>
    </citation>
    <scope>NUCLEOTIDE SEQUENCE</scope>
    <source>
        <strain evidence="10">London</strain>
    </source>
</reference>
<evidence type="ECO:0000256" key="7">
    <source>
        <dbReference type="SAM" id="Phobius"/>
    </source>
</evidence>
<dbReference type="GO" id="GO:0007548">
    <property type="term" value="P:sex differentiation"/>
    <property type="evidence" value="ECO:0007669"/>
    <property type="project" value="TreeGrafter"/>
</dbReference>
<dbReference type="PROSITE" id="PS50809">
    <property type="entry name" value="DM_2"/>
    <property type="match status" value="1"/>
</dbReference>
<evidence type="ECO:0000256" key="4">
    <source>
        <dbReference type="ARBA" id="ARBA00023242"/>
    </source>
</evidence>
<reference evidence="9" key="2">
    <citation type="submission" date="2015-06" db="UniProtKB">
        <authorList>
            <consortium name="EnsemblMetazoa"/>
        </authorList>
    </citation>
    <scope>IDENTIFICATION</scope>
</reference>
<evidence type="ECO:0000313" key="9">
    <source>
        <dbReference type="EnsemblMetazoa" id="tetur01g06480.1"/>
    </source>
</evidence>
<comment type="subcellular location">
    <subcellularLocation>
        <location evidence="5">Nucleus</location>
    </subcellularLocation>
</comment>
<keyword evidence="7" id="KW-0472">Membrane</keyword>
<dbReference type="SMART" id="SM00301">
    <property type="entry name" value="DM"/>
    <property type="match status" value="1"/>
</dbReference>
<dbReference type="GO" id="GO:0000981">
    <property type="term" value="F:DNA-binding transcription factor activity, RNA polymerase II-specific"/>
    <property type="evidence" value="ECO:0007669"/>
    <property type="project" value="TreeGrafter"/>
</dbReference>
<feature type="domain" description="DM" evidence="8">
    <location>
        <begin position="17"/>
        <end position="64"/>
    </location>
</feature>
<dbReference type="InterPro" id="IPR036407">
    <property type="entry name" value="DM_DNA-bd_sf"/>
</dbReference>
<dbReference type="AlphaFoldDB" id="T1JRD3"/>
<evidence type="ECO:0000256" key="1">
    <source>
        <dbReference type="ARBA" id="ARBA00022723"/>
    </source>
</evidence>
<dbReference type="InterPro" id="IPR026607">
    <property type="entry name" value="DMRT"/>
</dbReference>
<feature type="DNA-binding region" description="DM" evidence="5">
    <location>
        <begin position="17"/>
        <end position="64"/>
    </location>
</feature>
<evidence type="ECO:0000256" key="2">
    <source>
        <dbReference type="ARBA" id="ARBA00022833"/>
    </source>
</evidence>
<evidence type="ECO:0000256" key="6">
    <source>
        <dbReference type="SAM" id="MobiDB-lite"/>
    </source>
</evidence>
<feature type="transmembrane region" description="Helical" evidence="7">
    <location>
        <begin position="126"/>
        <end position="149"/>
    </location>
</feature>
<dbReference type="PANTHER" id="PTHR12322:SF53">
    <property type="entry name" value="DOUBLESEX-MAB RELATED 11E"/>
    <property type="match status" value="1"/>
</dbReference>
<dbReference type="EnsemblMetazoa" id="tetur01g06480.1">
    <property type="protein sequence ID" value="tetur01g06480.1"/>
    <property type="gene ID" value="tetur01g06480"/>
</dbReference>